<reference evidence="1" key="1">
    <citation type="submission" date="2021-01" db="EMBL/GenBank/DDBJ databases">
        <authorList>
            <consortium name="Genoscope - CEA"/>
            <person name="William W."/>
        </authorList>
    </citation>
    <scope>NUCLEOTIDE SEQUENCE</scope>
</reference>
<sequence>MIFITLFDPAVKGTLNVLNSSTKFYLCFSSILFKI</sequence>
<protein>
    <submittedName>
        <fullName evidence="1">(rape) hypothetical protein</fullName>
    </submittedName>
</protein>
<accession>A0A816RYC4</accession>
<proteinExistence type="predicted"/>
<gene>
    <name evidence="1" type="ORF">DARMORV10_C01P53090.1</name>
</gene>
<dbReference type="Proteomes" id="UP001295469">
    <property type="component" value="Chromosome C01"/>
</dbReference>
<name>A0A816RYC4_BRANA</name>
<evidence type="ECO:0000313" key="1">
    <source>
        <dbReference type="EMBL" id="CAF2079608.1"/>
    </source>
</evidence>
<dbReference type="EMBL" id="HG994365">
    <property type="protein sequence ID" value="CAF2079608.1"/>
    <property type="molecule type" value="Genomic_DNA"/>
</dbReference>
<dbReference type="AlphaFoldDB" id="A0A816RYC4"/>
<organism evidence="1">
    <name type="scientific">Brassica napus</name>
    <name type="common">Rape</name>
    <dbReference type="NCBI Taxonomy" id="3708"/>
    <lineage>
        <taxon>Eukaryota</taxon>
        <taxon>Viridiplantae</taxon>
        <taxon>Streptophyta</taxon>
        <taxon>Embryophyta</taxon>
        <taxon>Tracheophyta</taxon>
        <taxon>Spermatophyta</taxon>
        <taxon>Magnoliopsida</taxon>
        <taxon>eudicotyledons</taxon>
        <taxon>Gunneridae</taxon>
        <taxon>Pentapetalae</taxon>
        <taxon>rosids</taxon>
        <taxon>malvids</taxon>
        <taxon>Brassicales</taxon>
        <taxon>Brassicaceae</taxon>
        <taxon>Brassiceae</taxon>
        <taxon>Brassica</taxon>
    </lineage>
</organism>